<dbReference type="AlphaFoldDB" id="A0AAX2JB74"/>
<accession>A0AAX2JB74</accession>
<sequence length="137" mass="15657">MTKNITLETLLTRKQQSENDKMKVFLFNSEVLGGNIEIVKQKARDIMKIMDSTDERGMEASNEMNCKIILKHCPIFKEKELQTAYGVAEPHELVIKVFDENLGEIGKLAEKILGIYGLADEKKKSNLIEEEVEEIKN</sequence>
<dbReference type="EMBL" id="LS483487">
    <property type="protein sequence ID" value="SQJ04770.1"/>
    <property type="molecule type" value="Genomic_DNA"/>
</dbReference>
<evidence type="ECO:0000313" key="2">
    <source>
        <dbReference type="Proteomes" id="UP000249008"/>
    </source>
</evidence>
<dbReference type="GeneID" id="78453202"/>
<dbReference type="Gene3D" id="3.30.2220.30">
    <property type="match status" value="1"/>
</dbReference>
<proteinExistence type="predicted"/>
<dbReference type="InterPro" id="IPR014986">
    <property type="entry name" value="XkdN-like"/>
</dbReference>
<dbReference type="Proteomes" id="UP000249008">
    <property type="component" value="Chromosome 1"/>
</dbReference>
<name>A0AAX2JB74_9FUSO</name>
<dbReference type="InterPro" id="IPR038559">
    <property type="entry name" value="XkdN-like_sf"/>
</dbReference>
<dbReference type="RefSeq" id="WP_005982158.1">
    <property type="nucleotide sequence ID" value="NZ_CABKNW010000005.1"/>
</dbReference>
<protein>
    <submittedName>
        <fullName evidence="1">Phage XkdN-like protein</fullName>
    </submittedName>
</protein>
<dbReference type="Pfam" id="PF08890">
    <property type="entry name" value="Phage_TAC_5"/>
    <property type="match status" value="1"/>
</dbReference>
<dbReference type="KEGG" id="ful:C4N20_00155"/>
<gene>
    <name evidence="1" type="ORF">NCTC12112_01898</name>
</gene>
<evidence type="ECO:0000313" key="1">
    <source>
        <dbReference type="EMBL" id="SQJ04770.1"/>
    </source>
</evidence>
<reference evidence="1 2" key="1">
    <citation type="submission" date="2018-06" db="EMBL/GenBank/DDBJ databases">
        <authorList>
            <consortium name="Pathogen Informatics"/>
            <person name="Doyle S."/>
        </authorList>
    </citation>
    <scope>NUCLEOTIDE SEQUENCE [LARGE SCALE GENOMIC DNA]</scope>
    <source>
        <strain evidence="1 2">NCTC12112</strain>
    </source>
</reference>
<organism evidence="1 2">
    <name type="scientific">Fusobacterium ulcerans</name>
    <dbReference type="NCBI Taxonomy" id="861"/>
    <lineage>
        <taxon>Bacteria</taxon>
        <taxon>Fusobacteriati</taxon>
        <taxon>Fusobacteriota</taxon>
        <taxon>Fusobacteriia</taxon>
        <taxon>Fusobacteriales</taxon>
        <taxon>Fusobacteriaceae</taxon>
        <taxon>Fusobacterium</taxon>
    </lineage>
</organism>